<evidence type="ECO:0000313" key="3">
    <source>
        <dbReference type="Proteomes" id="UP001221898"/>
    </source>
</evidence>
<keyword evidence="3" id="KW-1185">Reference proteome</keyword>
<comment type="caution">
    <text evidence="2">The sequence shown here is derived from an EMBL/GenBank/DDBJ whole genome shotgun (WGS) entry which is preliminary data.</text>
</comment>
<proteinExistence type="predicted"/>
<keyword evidence="1" id="KW-1133">Transmembrane helix</keyword>
<feature type="transmembrane region" description="Helical" evidence="1">
    <location>
        <begin position="23"/>
        <end position="50"/>
    </location>
</feature>
<gene>
    <name evidence="2" type="ORF">AAFF_G00319820</name>
</gene>
<dbReference type="Proteomes" id="UP001221898">
    <property type="component" value="Unassembled WGS sequence"/>
</dbReference>
<keyword evidence="1" id="KW-0812">Transmembrane</keyword>
<sequence>MDSAGNSKGENKILVGRSAPRSVIFRCLVALPTVACFMLSVSSIAICFLVSFKTSQLEHRVHALEMEKKSVFHPPEASFLAEDGTVLPVFRDTIEQLLQEKLNEAMPKLRKVYLDVCAPTLFDRSHSKGIDLCFAHKPLLKHI</sequence>
<name>A0AAD7WRB5_9TELE</name>
<protein>
    <submittedName>
        <fullName evidence="2">Uncharacterized protein</fullName>
    </submittedName>
</protein>
<accession>A0AAD7WRB5</accession>
<organism evidence="2 3">
    <name type="scientific">Aldrovandia affinis</name>
    <dbReference type="NCBI Taxonomy" id="143900"/>
    <lineage>
        <taxon>Eukaryota</taxon>
        <taxon>Metazoa</taxon>
        <taxon>Chordata</taxon>
        <taxon>Craniata</taxon>
        <taxon>Vertebrata</taxon>
        <taxon>Euteleostomi</taxon>
        <taxon>Actinopterygii</taxon>
        <taxon>Neopterygii</taxon>
        <taxon>Teleostei</taxon>
        <taxon>Notacanthiformes</taxon>
        <taxon>Halosauridae</taxon>
        <taxon>Aldrovandia</taxon>
    </lineage>
</organism>
<keyword evidence="1" id="KW-0472">Membrane</keyword>
<reference evidence="2" key="1">
    <citation type="journal article" date="2023" name="Science">
        <title>Genome structures resolve the early diversification of teleost fishes.</title>
        <authorList>
            <person name="Parey E."/>
            <person name="Louis A."/>
            <person name="Montfort J."/>
            <person name="Bouchez O."/>
            <person name="Roques C."/>
            <person name="Iampietro C."/>
            <person name="Lluch J."/>
            <person name="Castinel A."/>
            <person name="Donnadieu C."/>
            <person name="Desvignes T."/>
            <person name="Floi Bucao C."/>
            <person name="Jouanno E."/>
            <person name="Wen M."/>
            <person name="Mejri S."/>
            <person name="Dirks R."/>
            <person name="Jansen H."/>
            <person name="Henkel C."/>
            <person name="Chen W.J."/>
            <person name="Zahm M."/>
            <person name="Cabau C."/>
            <person name="Klopp C."/>
            <person name="Thompson A.W."/>
            <person name="Robinson-Rechavi M."/>
            <person name="Braasch I."/>
            <person name="Lecointre G."/>
            <person name="Bobe J."/>
            <person name="Postlethwait J.H."/>
            <person name="Berthelot C."/>
            <person name="Roest Crollius H."/>
            <person name="Guiguen Y."/>
        </authorList>
    </citation>
    <scope>NUCLEOTIDE SEQUENCE</scope>
    <source>
        <strain evidence="2">NC1722</strain>
    </source>
</reference>
<evidence type="ECO:0000256" key="1">
    <source>
        <dbReference type="SAM" id="Phobius"/>
    </source>
</evidence>
<dbReference type="AlphaFoldDB" id="A0AAD7WRB5"/>
<dbReference type="EMBL" id="JAINUG010000048">
    <property type="protein sequence ID" value="KAJ8405509.1"/>
    <property type="molecule type" value="Genomic_DNA"/>
</dbReference>
<evidence type="ECO:0000313" key="2">
    <source>
        <dbReference type="EMBL" id="KAJ8405509.1"/>
    </source>
</evidence>